<dbReference type="EMBL" id="NIDE01000017">
    <property type="protein sequence ID" value="OWK35645.1"/>
    <property type="molecule type" value="Genomic_DNA"/>
</dbReference>
<comment type="caution">
    <text evidence="1">The sequence shown here is derived from an EMBL/GenBank/DDBJ whole genome shotgun (WGS) entry which is preliminary data.</text>
</comment>
<reference evidence="2" key="1">
    <citation type="submission" date="2017-06" db="EMBL/GenBank/DDBJ databases">
        <title>Genome analysis of Fimbriiglobus ruber SP5, the first member of the order Planctomycetales with confirmed chitinolytic capability.</title>
        <authorList>
            <person name="Ravin N.V."/>
            <person name="Rakitin A.L."/>
            <person name="Ivanova A.A."/>
            <person name="Beletsky A.V."/>
            <person name="Kulichevskaya I.S."/>
            <person name="Mardanov A.V."/>
            <person name="Dedysh S.N."/>
        </authorList>
    </citation>
    <scope>NUCLEOTIDE SEQUENCE [LARGE SCALE GENOMIC DNA]</scope>
    <source>
        <strain evidence="2">SP5</strain>
    </source>
</reference>
<dbReference type="RefSeq" id="WP_088258815.1">
    <property type="nucleotide sequence ID" value="NZ_NIDE01000017.1"/>
</dbReference>
<organism evidence="1 2">
    <name type="scientific">Fimbriiglobus ruber</name>
    <dbReference type="NCBI Taxonomy" id="1908690"/>
    <lineage>
        <taxon>Bacteria</taxon>
        <taxon>Pseudomonadati</taxon>
        <taxon>Planctomycetota</taxon>
        <taxon>Planctomycetia</taxon>
        <taxon>Gemmatales</taxon>
        <taxon>Gemmataceae</taxon>
        <taxon>Fimbriiglobus</taxon>
    </lineage>
</organism>
<evidence type="ECO:0000313" key="1">
    <source>
        <dbReference type="EMBL" id="OWK35645.1"/>
    </source>
</evidence>
<dbReference type="OrthoDB" id="260427at2"/>
<dbReference type="Proteomes" id="UP000214646">
    <property type="component" value="Unassembled WGS sequence"/>
</dbReference>
<sequence>MAKPVIYIGQILAWAELHRRRTGRWPDALDGRVFDGPGLTWMAVDMALRKGLRGLPGGQSLAKVLHAFRQKRHLHYLVPLTAELILSWADGYHRRTGAWPIATSGPIPEVAGETWSGVESALRDGLRTLPGESSLARLFAEYRGTRNLGALPPFTLEQILAWADAHHARTGDWPARTSGPIPDAPGETWLTVDSALYTGGRGLLGDSSLVQLLVERRGVRNPKALPPFTLEQILIWADAHHARTGDWPAKASGPIPDAPGETWLSVDAALRRSSRGLPESISLAQLLAEHRGVRNRKGLPPLTREQILVWADAHHARAGDWPAKTSGPIPDAPGETWAAVDAALATGCRGLTGGETLPRLLAEYRGVRNHMALDRLTPAQILVWADAHHARAGDWPTRVAGPIPDAPGETWAAVDAALANGRRGLPGGESLARLFAEHRGRRNRVGCPRLTPDQILAWADAHHARTGDWPARTSGPIPEAPGETWLTVDRALYTGSRGLLGDSSLTQLLAERRGIRNPKALPPFTHEQILAWADAHHARTGRWPVRTSGPIPDAPGETWLTVDAALAMGRRGLPGGESLARLLARHRGRRNHMDCPGLTPDQILAWAAAHRTRTGHWPKHDSGAILDAPGETWSAVNTALSAGLRGLAGGTSLAKLLARHPEVRSQGAADVSELGPRED</sequence>
<evidence type="ECO:0000313" key="2">
    <source>
        <dbReference type="Proteomes" id="UP000214646"/>
    </source>
</evidence>
<gene>
    <name evidence="1" type="ORF">FRUB_08208</name>
</gene>
<keyword evidence="2" id="KW-1185">Reference proteome</keyword>
<accession>A0A225DGX6</accession>
<proteinExistence type="predicted"/>
<protein>
    <submittedName>
        <fullName evidence="1">Uncharacterized protein</fullName>
    </submittedName>
</protein>
<name>A0A225DGX6_9BACT</name>
<dbReference type="AlphaFoldDB" id="A0A225DGX6"/>